<evidence type="ECO:0000259" key="8">
    <source>
        <dbReference type="Pfam" id="PF05236"/>
    </source>
</evidence>
<keyword evidence="4" id="KW-0804">Transcription</keyword>
<dbReference type="Gene3D" id="1.10.20.10">
    <property type="entry name" value="Histone, subunit A"/>
    <property type="match status" value="1"/>
</dbReference>
<dbReference type="GO" id="GO:0005669">
    <property type="term" value="C:transcription factor TFIID complex"/>
    <property type="evidence" value="ECO:0007669"/>
    <property type="project" value="InterPro"/>
</dbReference>
<keyword evidence="5" id="KW-0539">Nucleus</keyword>
<organism evidence="9 10">
    <name type="scientific">Stephania cephalantha</name>
    <dbReference type="NCBI Taxonomy" id="152367"/>
    <lineage>
        <taxon>Eukaryota</taxon>
        <taxon>Viridiplantae</taxon>
        <taxon>Streptophyta</taxon>
        <taxon>Embryophyta</taxon>
        <taxon>Tracheophyta</taxon>
        <taxon>Spermatophyta</taxon>
        <taxon>Magnoliopsida</taxon>
        <taxon>Ranunculales</taxon>
        <taxon>Menispermaceae</taxon>
        <taxon>Menispermoideae</taxon>
        <taxon>Cissampelideae</taxon>
        <taxon>Stephania</taxon>
    </lineage>
</organism>
<evidence type="ECO:0000256" key="3">
    <source>
        <dbReference type="ARBA" id="ARBA00023015"/>
    </source>
</evidence>
<dbReference type="FunFam" id="1.10.20.10:FF:000015">
    <property type="entry name" value="Transcription initiation factor TFIID subunit 4B"/>
    <property type="match status" value="1"/>
</dbReference>
<dbReference type="InterPro" id="IPR007900">
    <property type="entry name" value="TAF4_C"/>
</dbReference>
<evidence type="ECO:0000256" key="6">
    <source>
        <dbReference type="ARBA" id="ARBA00058775"/>
    </source>
</evidence>
<dbReference type="InterPro" id="IPR045144">
    <property type="entry name" value="TAF4"/>
</dbReference>
<comment type="subcellular location">
    <subcellularLocation>
        <location evidence="1">Nucleus</location>
    </subcellularLocation>
</comment>
<dbReference type="GO" id="GO:0046982">
    <property type="term" value="F:protein heterodimerization activity"/>
    <property type="evidence" value="ECO:0007669"/>
    <property type="project" value="InterPro"/>
</dbReference>
<dbReference type="CDD" id="cd08045">
    <property type="entry name" value="HFD_TAF4"/>
    <property type="match status" value="1"/>
</dbReference>
<dbReference type="GO" id="GO:0016251">
    <property type="term" value="F:RNA polymerase II general transcription initiation factor activity"/>
    <property type="evidence" value="ECO:0007669"/>
    <property type="project" value="TreeGrafter"/>
</dbReference>
<keyword evidence="3" id="KW-0805">Transcription regulation</keyword>
<accession>A0AAP0I226</accession>
<dbReference type="GO" id="GO:0006367">
    <property type="term" value="P:transcription initiation at RNA polymerase II promoter"/>
    <property type="evidence" value="ECO:0007669"/>
    <property type="project" value="TreeGrafter"/>
</dbReference>
<evidence type="ECO:0000256" key="5">
    <source>
        <dbReference type="ARBA" id="ARBA00023242"/>
    </source>
</evidence>
<reference evidence="9 10" key="1">
    <citation type="submission" date="2024-01" db="EMBL/GenBank/DDBJ databases">
        <title>Genome assemblies of Stephania.</title>
        <authorList>
            <person name="Yang L."/>
        </authorList>
    </citation>
    <scope>NUCLEOTIDE SEQUENCE [LARGE SCALE GENOMIC DNA]</scope>
    <source>
        <strain evidence="9">JXDWG</strain>
        <tissue evidence="9">Leaf</tissue>
    </source>
</reference>
<comment type="caution">
    <text evidence="9">The sequence shown here is derived from an EMBL/GenBank/DDBJ whole genome shotgun (WGS) entry which is preliminary data.</text>
</comment>
<dbReference type="EMBL" id="JBBNAG010000009">
    <property type="protein sequence ID" value="KAK9105466.1"/>
    <property type="molecule type" value="Genomic_DNA"/>
</dbReference>
<sequence>MQKSREKIEMQGLTPSTISPLLGGANVGSLPKRPFVGQKKPFSALGVPLPVASKKQKLTESFPDQSIEQLNDVTAVSGVNLREEEEKLLSMPKKENDVWGETRRLVWQEEENLFLQKLPLQIKLTMIALKCGIKNIGNDVERCLSLCMEERMRDLIGNLIRLSKQRVDVERLRHSVLVTSDVQRQIQLLNQKAKEGLEKKQCEEVVKVPKNNKINISVSPANPYEHNKTLANNAARVAFEGSDMQSKWQNMAERAQQKCGGGRNIFPDIESRSSAAAASAPPLSGSLAKVSHTISIKDVIAVLEREPQMSKSTLLYCLHEQMCKNASAK</sequence>
<evidence type="ECO:0000313" key="9">
    <source>
        <dbReference type="EMBL" id="KAK9105466.1"/>
    </source>
</evidence>
<proteinExistence type="inferred from homology"/>
<feature type="domain" description="Transcription initiation factor TFIID component TAF4 C-terminal" evidence="8">
    <location>
        <begin position="70"/>
        <end position="317"/>
    </location>
</feature>
<evidence type="ECO:0000256" key="2">
    <source>
        <dbReference type="ARBA" id="ARBA00006178"/>
    </source>
</evidence>
<dbReference type="PANTHER" id="PTHR15138">
    <property type="entry name" value="TRANSCRIPTION INITIATION FACTOR TFIID SUBUNIT 4"/>
    <property type="match status" value="1"/>
</dbReference>
<dbReference type="AlphaFoldDB" id="A0AAP0I226"/>
<evidence type="ECO:0000256" key="7">
    <source>
        <dbReference type="SAM" id="MobiDB-lite"/>
    </source>
</evidence>
<dbReference type="Proteomes" id="UP001419268">
    <property type="component" value="Unassembled WGS sequence"/>
</dbReference>
<evidence type="ECO:0000313" key="10">
    <source>
        <dbReference type="Proteomes" id="UP001419268"/>
    </source>
</evidence>
<dbReference type="GO" id="GO:0003677">
    <property type="term" value="F:DNA binding"/>
    <property type="evidence" value="ECO:0007669"/>
    <property type="project" value="TreeGrafter"/>
</dbReference>
<comment type="similarity">
    <text evidence="2">Belongs to the TAF4 family.</text>
</comment>
<evidence type="ECO:0000256" key="1">
    <source>
        <dbReference type="ARBA" id="ARBA00004123"/>
    </source>
</evidence>
<protein>
    <recommendedName>
        <fullName evidence="8">Transcription initiation factor TFIID component TAF4 C-terminal domain-containing protein</fullName>
    </recommendedName>
</protein>
<comment type="function">
    <text evidence="6">TAFs are components of the transcription factor IID (TFIID) complex that is essential for mediating regulation of RNA polymerase transcription.</text>
</comment>
<dbReference type="PANTHER" id="PTHR15138:SF14">
    <property type="entry name" value="TRANSCRIPTION INITIATION FACTOR TFIID SUBUNIT 4"/>
    <property type="match status" value="1"/>
</dbReference>
<dbReference type="InterPro" id="IPR009072">
    <property type="entry name" value="Histone-fold"/>
</dbReference>
<dbReference type="Pfam" id="PF05236">
    <property type="entry name" value="TAF4"/>
    <property type="match status" value="1"/>
</dbReference>
<evidence type="ECO:0000256" key="4">
    <source>
        <dbReference type="ARBA" id="ARBA00023163"/>
    </source>
</evidence>
<keyword evidence="10" id="KW-1185">Reference proteome</keyword>
<gene>
    <name evidence="9" type="ORF">Scep_022310</name>
</gene>
<name>A0AAP0I226_9MAGN</name>
<feature type="region of interest" description="Disordered" evidence="7">
    <location>
        <begin position="1"/>
        <end position="25"/>
    </location>
</feature>